<dbReference type="Proteomes" id="UP001596283">
    <property type="component" value="Unassembled WGS sequence"/>
</dbReference>
<dbReference type="InterPro" id="IPR029044">
    <property type="entry name" value="Nucleotide-diphossugar_trans"/>
</dbReference>
<protein>
    <submittedName>
        <fullName evidence="2">Glycosyltransferase family 2 protein</fullName>
    </submittedName>
</protein>
<dbReference type="InterPro" id="IPR001173">
    <property type="entry name" value="Glyco_trans_2-like"/>
</dbReference>
<accession>A0ABW1TH40</accession>
<evidence type="ECO:0000313" key="3">
    <source>
        <dbReference type="Proteomes" id="UP001596283"/>
    </source>
</evidence>
<dbReference type="EMBL" id="JBHSSI010000035">
    <property type="protein sequence ID" value="MFC6260629.1"/>
    <property type="molecule type" value="Genomic_DNA"/>
</dbReference>
<dbReference type="PANTHER" id="PTHR22916">
    <property type="entry name" value="GLYCOSYLTRANSFERASE"/>
    <property type="match status" value="1"/>
</dbReference>
<dbReference type="Gene3D" id="3.90.550.10">
    <property type="entry name" value="Spore Coat Polysaccharide Biosynthesis Protein SpsA, Chain A"/>
    <property type="match status" value="1"/>
</dbReference>
<name>A0ABW1TH40_9LACO</name>
<evidence type="ECO:0000259" key="1">
    <source>
        <dbReference type="Pfam" id="PF00535"/>
    </source>
</evidence>
<proteinExistence type="predicted"/>
<keyword evidence="3" id="KW-1185">Reference proteome</keyword>
<feature type="domain" description="Glycosyltransferase 2-like" evidence="1">
    <location>
        <begin position="9"/>
        <end position="116"/>
    </location>
</feature>
<sequence>MKKAEDVAILMSTFNGADYIEQQINTIRAQSYTAWTLYIRDDGSTDTTVSLIRQLMLTDQRIVLCAEPNPVNLGPARSFMTLLAQTEADYYLFADQDDFWLPDKIEKTLNVMRRLNQHDPNLVHTNLSLADKDLNVLVTSFNDVAYDDVQSLLLANDITGCTVMINRQLRELVRQDCDIPCMHDMWLGLRAVMFGNVAYLKEPTILYRQHGSNVVGSTTSKVAKVRTFNSPAEKERLVTTVLTARTLLKRYGNHFSAAERQTLLTLAQLGQVSLPRSLWRIKRNRIYKHSFLATASFILKLTLNYSSLKSNI</sequence>
<gene>
    <name evidence="2" type="ORF">ACFP1C_06655</name>
</gene>
<dbReference type="RefSeq" id="WP_164510557.1">
    <property type="nucleotide sequence ID" value="NZ_JBHSSI010000035.1"/>
</dbReference>
<organism evidence="2 3">
    <name type="scientific">Levilactobacillus fujinensis</name>
    <dbReference type="NCBI Taxonomy" id="2486024"/>
    <lineage>
        <taxon>Bacteria</taxon>
        <taxon>Bacillati</taxon>
        <taxon>Bacillota</taxon>
        <taxon>Bacilli</taxon>
        <taxon>Lactobacillales</taxon>
        <taxon>Lactobacillaceae</taxon>
        <taxon>Levilactobacillus</taxon>
    </lineage>
</organism>
<dbReference type="SUPFAM" id="SSF53448">
    <property type="entry name" value="Nucleotide-diphospho-sugar transferases"/>
    <property type="match status" value="1"/>
</dbReference>
<evidence type="ECO:0000313" key="2">
    <source>
        <dbReference type="EMBL" id="MFC6260629.1"/>
    </source>
</evidence>
<dbReference type="PANTHER" id="PTHR22916:SF3">
    <property type="entry name" value="UDP-GLCNAC:BETAGAL BETA-1,3-N-ACETYLGLUCOSAMINYLTRANSFERASE-LIKE PROTEIN 1"/>
    <property type="match status" value="1"/>
</dbReference>
<reference evidence="3" key="1">
    <citation type="journal article" date="2019" name="Int. J. Syst. Evol. Microbiol.">
        <title>The Global Catalogue of Microorganisms (GCM) 10K type strain sequencing project: providing services to taxonomists for standard genome sequencing and annotation.</title>
        <authorList>
            <consortium name="The Broad Institute Genomics Platform"/>
            <consortium name="The Broad Institute Genome Sequencing Center for Infectious Disease"/>
            <person name="Wu L."/>
            <person name="Ma J."/>
        </authorList>
    </citation>
    <scope>NUCLEOTIDE SEQUENCE [LARGE SCALE GENOMIC DNA]</scope>
    <source>
        <strain evidence="3">CCM 8908</strain>
    </source>
</reference>
<dbReference type="Pfam" id="PF00535">
    <property type="entry name" value="Glycos_transf_2"/>
    <property type="match status" value="1"/>
</dbReference>
<dbReference type="CDD" id="cd04196">
    <property type="entry name" value="GT_2_like_d"/>
    <property type="match status" value="1"/>
</dbReference>
<comment type="caution">
    <text evidence="2">The sequence shown here is derived from an EMBL/GenBank/DDBJ whole genome shotgun (WGS) entry which is preliminary data.</text>
</comment>